<evidence type="ECO:0000313" key="2">
    <source>
        <dbReference type="EnsemblMetazoa" id="tetur06g05930.1"/>
    </source>
</evidence>
<accession>T1K7X9</accession>
<keyword evidence="3" id="KW-1185">Reference proteome</keyword>
<organism evidence="2 3">
    <name type="scientific">Tetranychus urticae</name>
    <name type="common">Two-spotted spider mite</name>
    <dbReference type="NCBI Taxonomy" id="32264"/>
    <lineage>
        <taxon>Eukaryota</taxon>
        <taxon>Metazoa</taxon>
        <taxon>Ecdysozoa</taxon>
        <taxon>Arthropoda</taxon>
        <taxon>Chelicerata</taxon>
        <taxon>Arachnida</taxon>
        <taxon>Acari</taxon>
        <taxon>Acariformes</taxon>
        <taxon>Trombidiformes</taxon>
        <taxon>Prostigmata</taxon>
        <taxon>Eleutherengona</taxon>
        <taxon>Raphignathae</taxon>
        <taxon>Tetranychoidea</taxon>
        <taxon>Tetranychidae</taxon>
        <taxon>Tetranychus</taxon>
    </lineage>
</organism>
<reference evidence="3" key="1">
    <citation type="submission" date="2011-08" db="EMBL/GenBank/DDBJ databases">
        <authorList>
            <person name="Rombauts S."/>
        </authorList>
    </citation>
    <scope>NUCLEOTIDE SEQUENCE</scope>
    <source>
        <strain evidence="3">London</strain>
    </source>
</reference>
<protein>
    <submittedName>
        <fullName evidence="2">Uncharacterized protein</fullName>
    </submittedName>
</protein>
<proteinExistence type="predicted"/>
<evidence type="ECO:0000313" key="3">
    <source>
        <dbReference type="Proteomes" id="UP000015104"/>
    </source>
</evidence>
<dbReference type="EnsemblMetazoa" id="tetur06g05930.1">
    <property type="protein sequence ID" value="tetur06g05930.1"/>
    <property type="gene ID" value="tetur06g05930"/>
</dbReference>
<dbReference type="EMBL" id="CAEY01001814">
    <property type="status" value="NOT_ANNOTATED_CDS"/>
    <property type="molecule type" value="Genomic_DNA"/>
</dbReference>
<name>T1K7X9_TETUR</name>
<dbReference type="AlphaFoldDB" id="T1K7X9"/>
<reference evidence="2" key="2">
    <citation type="submission" date="2015-06" db="UniProtKB">
        <authorList>
            <consortium name="EnsemblMetazoa"/>
        </authorList>
    </citation>
    <scope>IDENTIFICATION</scope>
</reference>
<keyword evidence="1" id="KW-0732">Signal</keyword>
<feature type="signal peptide" evidence="1">
    <location>
        <begin position="1"/>
        <end position="21"/>
    </location>
</feature>
<evidence type="ECO:0000256" key="1">
    <source>
        <dbReference type="SAM" id="SignalP"/>
    </source>
</evidence>
<dbReference type="Proteomes" id="UP000015104">
    <property type="component" value="Unassembled WGS sequence"/>
</dbReference>
<feature type="chain" id="PRO_5004580401" evidence="1">
    <location>
        <begin position="22"/>
        <end position="69"/>
    </location>
</feature>
<sequence>MIQNSIASLHLIFITITNISACPFENHANCHSLKIFSWQTISSSIKQTINGMENLVTNFQYFLPFDVPV</sequence>
<dbReference type="HOGENOM" id="CLU_2779126_0_0_1"/>